<proteinExistence type="predicted"/>
<dbReference type="AlphaFoldDB" id="A0A1Q5PZX1"/>
<protein>
    <submittedName>
        <fullName evidence="1">Uncharacterized protein</fullName>
    </submittedName>
</protein>
<reference evidence="2" key="1">
    <citation type="submission" date="2016-12" db="EMBL/GenBank/DDBJ databases">
        <authorList>
            <person name="Meng X."/>
        </authorList>
    </citation>
    <scope>NUCLEOTIDE SEQUENCE [LARGE SCALE GENOMIC DNA]</scope>
    <source>
        <strain evidence="2">DSM 19116</strain>
    </source>
</reference>
<dbReference type="EMBL" id="MQVR01000101">
    <property type="protein sequence ID" value="OKL53005.1"/>
    <property type="molecule type" value="Genomic_DNA"/>
</dbReference>
<sequence>MVYRGKFGGGYEGGRVIGVGFGGHKVFPLNTCSPGWCRPHLAAIAPGGELYRWTNNANWQLTNRTQIGWG</sequence>
<evidence type="ECO:0000313" key="1">
    <source>
        <dbReference type="EMBL" id="OKL53005.1"/>
    </source>
</evidence>
<name>A0A1Q5PZX1_9ACTO</name>
<organism evidence="1 2">
    <name type="scientific">Bowdeniella nasicola</name>
    <dbReference type="NCBI Taxonomy" id="208480"/>
    <lineage>
        <taxon>Bacteria</taxon>
        <taxon>Bacillati</taxon>
        <taxon>Actinomycetota</taxon>
        <taxon>Actinomycetes</taxon>
        <taxon>Actinomycetales</taxon>
        <taxon>Actinomycetaceae</taxon>
        <taxon>Bowdeniella</taxon>
    </lineage>
</organism>
<comment type="caution">
    <text evidence="1">The sequence shown here is derived from an EMBL/GenBank/DDBJ whole genome shotgun (WGS) entry which is preliminary data.</text>
</comment>
<dbReference type="Proteomes" id="UP000185628">
    <property type="component" value="Unassembled WGS sequence"/>
</dbReference>
<accession>A0A1Q5PZX1</accession>
<gene>
    <name evidence="1" type="ORF">BSZ39_11775</name>
</gene>
<keyword evidence="2" id="KW-1185">Reference proteome</keyword>
<evidence type="ECO:0000313" key="2">
    <source>
        <dbReference type="Proteomes" id="UP000185628"/>
    </source>
</evidence>